<feature type="region of interest" description="Disordered" evidence="1">
    <location>
        <begin position="1"/>
        <end position="21"/>
    </location>
</feature>
<protein>
    <submittedName>
        <fullName evidence="2">Uncharacterized protein</fullName>
    </submittedName>
</protein>
<feature type="region of interest" description="Disordered" evidence="1">
    <location>
        <begin position="104"/>
        <end position="128"/>
    </location>
</feature>
<organism evidence="2 3">
    <name type="scientific">Liparis tanakae</name>
    <name type="common">Tanaka's snailfish</name>
    <dbReference type="NCBI Taxonomy" id="230148"/>
    <lineage>
        <taxon>Eukaryota</taxon>
        <taxon>Metazoa</taxon>
        <taxon>Chordata</taxon>
        <taxon>Craniata</taxon>
        <taxon>Vertebrata</taxon>
        <taxon>Euteleostomi</taxon>
        <taxon>Actinopterygii</taxon>
        <taxon>Neopterygii</taxon>
        <taxon>Teleostei</taxon>
        <taxon>Neoteleostei</taxon>
        <taxon>Acanthomorphata</taxon>
        <taxon>Eupercaria</taxon>
        <taxon>Perciformes</taxon>
        <taxon>Cottioidei</taxon>
        <taxon>Cottales</taxon>
        <taxon>Liparidae</taxon>
        <taxon>Liparis</taxon>
    </lineage>
</organism>
<evidence type="ECO:0000313" key="3">
    <source>
        <dbReference type="Proteomes" id="UP000314294"/>
    </source>
</evidence>
<name>A0A4Z2HS66_9TELE</name>
<dbReference type="Proteomes" id="UP000314294">
    <property type="component" value="Unassembled WGS sequence"/>
</dbReference>
<gene>
    <name evidence="2" type="ORF">EYF80_022116</name>
</gene>
<proteinExistence type="predicted"/>
<accession>A0A4Z2HS66</accession>
<comment type="caution">
    <text evidence="2">The sequence shown here is derived from an EMBL/GenBank/DDBJ whole genome shotgun (WGS) entry which is preliminary data.</text>
</comment>
<sequence>MKSACSSFHTSSAATPRTSMRKMNRMVSQILPTIVEWMCTSSKIPPRKFQSPIFTLPLRLGGSGRAQEDVEEHSKDHEQHVSGYAEPEAWVLHELLVVGAEEDVADGHPGCDPSEMSHKRHLGGEGRR</sequence>
<keyword evidence="3" id="KW-1185">Reference proteome</keyword>
<evidence type="ECO:0000313" key="2">
    <source>
        <dbReference type="EMBL" id="TNN67652.1"/>
    </source>
</evidence>
<dbReference type="EMBL" id="SRLO01000200">
    <property type="protein sequence ID" value="TNN67652.1"/>
    <property type="molecule type" value="Genomic_DNA"/>
</dbReference>
<dbReference type="AlphaFoldDB" id="A0A4Z2HS66"/>
<feature type="compositionally biased region" description="Polar residues" evidence="1">
    <location>
        <begin position="1"/>
        <end position="18"/>
    </location>
</feature>
<reference evidence="2 3" key="1">
    <citation type="submission" date="2019-03" db="EMBL/GenBank/DDBJ databases">
        <title>First draft genome of Liparis tanakae, snailfish: a comprehensive survey of snailfish specific genes.</title>
        <authorList>
            <person name="Kim W."/>
            <person name="Song I."/>
            <person name="Jeong J.-H."/>
            <person name="Kim D."/>
            <person name="Kim S."/>
            <person name="Ryu S."/>
            <person name="Song J.Y."/>
            <person name="Lee S.K."/>
        </authorList>
    </citation>
    <scope>NUCLEOTIDE SEQUENCE [LARGE SCALE GENOMIC DNA]</scope>
    <source>
        <tissue evidence="2">Muscle</tissue>
    </source>
</reference>
<evidence type="ECO:0000256" key="1">
    <source>
        <dbReference type="SAM" id="MobiDB-lite"/>
    </source>
</evidence>